<name>A0A5C4U6Q2_9CORY</name>
<reference evidence="12 13" key="1">
    <citation type="submission" date="2019-06" db="EMBL/GenBank/DDBJ databases">
        <authorList>
            <person name="Li J."/>
        </authorList>
    </citation>
    <scope>NUCLEOTIDE SEQUENCE [LARGE SCALE GENOMIC DNA]</scope>
    <source>
        <strain evidence="12 13">LMG 28165</strain>
    </source>
</reference>
<evidence type="ECO:0000256" key="2">
    <source>
        <dbReference type="ARBA" id="ARBA00004651"/>
    </source>
</evidence>
<keyword evidence="5 11" id="KW-0812">Transmembrane</keyword>
<dbReference type="GO" id="GO:0004129">
    <property type="term" value="F:cytochrome-c oxidase activity"/>
    <property type="evidence" value="ECO:0007669"/>
    <property type="project" value="UniProtKB-EC"/>
</dbReference>
<evidence type="ECO:0000256" key="4">
    <source>
        <dbReference type="ARBA" id="ARBA00022475"/>
    </source>
</evidence>
<dbReference type="InterPro" id="IPR021050">
    <property type="entry name" value="Cyt_c_oxidase_su4_actinobac"/>
</dbReference>
<dbReference type="PIRSF" id="PIRSF017385">
    <property type="entry name" value="CtaF"/>
    <property type="match status" value="1"/>
</dbReference>
<comment type="subcellular location">
    <subcellularLocation>
        <location evidence="2">Cell membrane</location>
        <topology evidence="2">Multi-pass membrane protein</topology>
    </subcellularLocation>
</comment>
<evidence type="ECO:0000256" key="5">
    <source>
        <dbReference type="ARBA" id="ARBA00022692"/>
    </source>
</evidence>
<protein>
    <recommendedName>
        <fullName evidence="10">Cytochrome c oxidase polypeptide 4</fullName>
        <ecNumber evidence="10">7.1.1.9</ecNumber>
    </recommendedName>
    <alternativeName>
        <fullName evidence="10">Cytochrome aa3 subunit 4</fullName>
    </alternativeName>
    <alternativeName>
        <fullName evidence="10">Cytochrome c oxidase polypeptide IV</fullName>
    </alternativeName>
</protein>
<evidence type="ECO:0000256" key="6">
    <source>
        <dbReference type="ARBA" id="ARBA00022967"/>
    </source>
</evidence>
<organism evidence="12 13">
    <name type="scientific">Corynebacterium tapiri</name>
    <dbReference type="NCBI Taxonomy" id="1448266"/>
    <lineage>
        <taxon>Bacteria</taxon>
        <taxon>Bacillati</taxon>
        <taxon>Actinomycetota</taxon>
        <taxon>Actinomycetes</taxon>
        <taxon>Mycobacteriales</taxon>
        <taxon>Corynebacteriaceae</taxon>
        <taxon>Corynebacterium</taxon>
    </lineage>
</organism>
<dbReference type="EC" id="7.1.1.9" evidence="10"/>
<evidence type="ECO:0000256" key="7">
    <source>
        <dbReference type="ARBA" id="ARBA00022989"/>
    </source>
</evidence>
<evidence type="ECO:0000256" key="1">
    <source>
        <dbReference type="ARBA" id="ARBA00002536"/>
    </source>
</evidence>
<keyword evidence="7 11" id="KW-1133">Transmembrane helix</keyword>
<evidence type="ECO:0000256" key="8">
    <source>
        <dbReference type="ARBA" id="ARBA00023136"/>
    </source>
</evidence>
<gene>
    <name evidence="12" type="ORF">FHE74_03490</name>
</gene>
<feature type="transmembrane region" description="Helical" evidence="11">
    <location>
        <begin position="40"/>
        <end position="62"/>
    </location>
</feature>
<dbReference type="RefSeq" id="WP_139465100.1">
    <property type="nucleotide sequence ID" value="NZ_VDHJ01000003.1"/>
</dbReference>
<feature type="transmembrane region" description="Helical" evidence="11">
    <location>
        <begin position="7"/>
        <end position="25"/>
    </location>
</feature>
<comment type="catalytic activity">
    <reaction evidence="9 10">
        <text>4 Fe(II)-[cytochrome c] + O2 + 8 H(+)(in) = 4 Fe(III)-[cytochrome c] + 2 H2O + 4 H(+)(out)</text>
        <dbReference type="Rhea" id="RHEA:11436"/>
        <dbReference type="Rhea" id="RHEA-COMP:10350"/>
        <dbReference type="Rhea" id="RHEA-COMP:14399"/>
        <dbReference type="ChEBI" id="CHEBI:15377"/>
        <dbReference type="ChEBI" id="CHEBI:15378"/>
        <dbReference type="ChEBI" id="CHEBI:15379"/>
        <dbReference type="ChEBI" id="CHEBI:29033"/>
        <dbReference type="ChEBI" id="CHEBI:29034"/>
        <dbReference type="EC" id="7.1.1.9"/>
    </reaction>
</comment>
<keyword evidence="4 10" id="KW-1003">Cell membrane</keyword>
<feature type="transmembrane region" description="Helical" evidence="11">
    <location>
        <begin position="113"/>
        <end position="134"/>
    </location>
</feature>
<comment type="caution">
    <text evidence="12">The sequence shown here is derived from an EMBL/GenBank/DDBJ whole genome shotgun (WGS) entry which is preliminary data.</text>
</comment>
<comment type="function">
    <text evidence="1 10">Part of cytochrome c oxidase, its function is unknown.</text>
</comment>
<evidence type="ECO:0000256" key="9">
    <source>
        <dbReference type="ARBA" id="ARBA00047816"/>
    </source>
</evidence>
<dbReference type="OrthoDB" id="5244617at2"/>
<dbReference type="GO" id="GO:0022900">
    <property type="term" value="P:electron transport chain"/>
    <property type="evidence" value="ECO:0007669"/>
    <property type="project" value="InterPro"/>
</dbReference>
<comment type="similarity">
    <text evidence="3 10">Belongs to the cytochrome c oxidase bacterial subunit CtaF family.</text>
</comment>
<evidence type="ECO:0000313" key="13">
    <source>
        <dbReference type="Proteomes" id="UP000312032"/>
    </source>
</evidence>
<dbReference type="EMBL" id="VDHJ01000003">
    <property type="protein sequence ID" value="TNL99424.1"/>
    <property type="molecule type" value="Genomic_DNA"/>
</dbReference>
<keyword evidence="6 10" id="KW-1278">Translocase</keyword>
<evidence type="ECO:0000313" key="12">
    <source>
        <dbReference type="EMBL" id="TNL99424.1"/>
    </source>
</evidence>
<keyword evidence="13" id="KW-1185">Reference proteome</keyword>
<dbReference type="GO" id="GO:0005886">
    <property type="term" value="C:plasma membrane"/>
    <property type="evidence" value="ECO:0007669"/>
    <property type="project" value="UniProtKB-SubCell"/>
</dbReference>
<dbReference type="AlphaFoldDB" id="A0A5C4U6Q2"/>
<keyword evidence="8 10" id="KW-0472">Membrane</keyword>
<comment type="subunit">
    <text evidence="10">Associates with subunits I, II and III to form cytochrome c oxidase.</text>
</comment>
<sequence length="143" mass="15983">MRPGAKVMFSIAAFLAVMTVVYIFATMRVQDDAYLFGVEWAGSVALVLSFVLAMMLGGYIQFIENRTDFLPEDYEEAETEDGAGVLGFFSPSSIWPFAMSCSIAVFGFGVIFFYYWMIALGGVLLIWSTTMLNLQYGMPKEKH</sequence>
<evidence type="ECO:0000256" key="3">
    <source>
        <dbReference type="ARBA" id="ARBA00006870"/>
    </source>
</evidence>
<evidence type="ECO:0000256" key="10">
    <source>
        <dbReference type="PIRNR" id="PIRNR017385"/>
    </source>
</evidence>
<evidence type="ECO:0000256" key="11">
    <source>
        <dbReference type="SAM" id="Phobius"/>
    </source>
</evidence>
<dbReference type="Proteomes" id="UP000312032">
    <property type="component" value="Unassembled WGS sequence"/>
</dbReference>
<proteinExistence type="inferred from homology"/>
<accession>A0A5C4U6Q2</accession>
<dbReference type="Pfam" id="PF12270">
    <property type="entry name" value="Cyt_c_ox_IV"/>
    <property type="match status" value="1"/>
</dbReference>